<keyword evidence="14" id="KW-1185">Reference proteome</keyword>
<feature type="compositionally biased region" description="Polar residues" evidence="11">
    <location>
        <begin position="114"/>
        <end position="128"/>
    </location>
</feature>
<dbReference type="FunFam" id="1.10.10.10:FF:000037">
    <property type="entry name" value="Heat stress transcription factor B-4"/>
    <property type="match status" value="1"/>
</dbReference>
<evidence type="ECO:0000256" key="9">
    <source>
        <dbReference type="RuleBase" id="RU004020"/>
    </source>
</evidence>
<dbReference type="GO" id="GO:0034605">
    <property type="term" value="P:cellular response to heat"/>
    <property type="evidence" value="ECO:0007669"/>
    <property type="project" value="TreeGrafter"/>
</dbReference>
<evidence type="ECO:0000256" key="10">
    <source>
        <dbReference type="SAM" id="Coils"/>
    </source>
</evidence>
<accession>A0AAN7GTJ6</accession>
<keyword evidence="10" id="KW-0175">Coiled coil</keyword>
<dbReference type="AlphaFoldDB" id="A0AAN7GTJ6"/>
<dbReference type="Pfam" id="PF00447">
    <property type="entry name" value="HSF_DNA-bind"/>
    <property type="match status" value="1"/>
</dbReference>
<feature type="domain" description="HSF-type DNA-binding" evidence="12">
    <location>
        <begin position="54"/>
        <end position="78"/>
    </location>
</feature>
<evidence type="ECO:0000313" key="14">
    <source>
        <dbReference type="Proteomes" id="UP001345219"/>
    </source>
</evidence>
<dbReference type="PRINTS" id="PR00056">
    <property type="entry name" value="HSFDOMAIN"/>
</dbReference>
<dbReference type="PROSITE" id="PS00434">
    <property type="entry name" value="HSF_DOMAIN"/>
    <property type="match status" value="1"/>
</dbReference>
<feature type="coiled-coil region" evidence="10">
    <location>
        <begin position="139"/>
        <end position="187"/>
    </location>
</feature>
<dbReference type="GO" id="GO:0003700">
    <property type="term" value="F:DNA-binding transcription factor activity"/>
    <property type="evidence" value="ECO:0007669"/>
    <property type="project" value="InterPro"/>
</dbReference>
<keyword evidence="4" id="KW-0805">Transcription regulation</keyword>
<protein>
    <recommendedName>
        <fullName evidence="12">HSF-type DNA-binding domain-containing protein</fullName>
    </recommendedName>
</protein>
<comment type="subcellular location">
    <subcellularLocation>
        <location evidence="1">Nucleus</location>
    </subcellularLocation>
</comment>
<evidence type="ECO:0000256" key="8">
    <source>
        <dbReference type="ARBA" id="ARBA00023242"/>
    </source>
</evidence>
<evidence type="ECO:0000256" key="3">
    <source>
        <dbReference type="ARBA" id="ARBA00022553"/>
    </source>
</evidence>
<sequence>MDESQSSLMSSLPPFLTRTYQMVDDPSTDAVVSWSQSNNSFIVLNPLELASELLPKFFKHNNYSSFIRQLNIYGFRKIDAEQWKFANENFIRGRPHLLLNIHRQKPVHSHSLEKGQQSQRITSSSSLAKSERRVYNKRISTLRNAKQFMLSELEKQEEEHKGFKLQLQQLKDRLIKIEERHKLMLSNVCTFLQKPSRSPGLELQVKKRKLSQIDDYHEEIHNEHDLDGDSHLSSIMELSEQLESSLIFWDDVIHDVDQTYVSSGSDLELNETSCVEGNSPNFSYPRVNIDPQHVARAINMNSKPPLAAPTAAAPRQLMGPNTALMVAGVSDKFWAQFLTENPISENQEVYNGRKCFNGGSVGLPGQRK</sequence>
<evidence type="ECO:0000256" key="7">
    <source>
        <dbReference type="ARBA" id="ARBA00023163"/>
    </source>
</evidence>
<reference evidence="13 14" key="1">
    <citation type="journal article" date="2023" name="Hortic Res">
        <title>Pangenome of water caltrop reveals structural variations and asymmetric subgenome divergence after allopolyploidization.</title>
        <authorList>
            <person name="Zhang X."/>
            <person name="Chen Y."/>
            <person name="Wang L."/>
            <person name="Yuan Y."/>
            <person name="Fang M."/>
            <person name="Shi L."/>
            <person name="Lu R."/>
            <person name="Comes H.P."/>
            <person name="Ma Y."/>
            <person name="Chen Y."/>
            <person name="Huang G."/>
            <person name="Zhou Y."/>
            <person name="Zheng Z."/>
            <person name="Qiu Y."/>
        </authorList>
    </citation>
    <scope>NUCLEOTIDE SEQUENCE [LARGE SCALE GENOMIC DNA]</scope>
    <source>
        <tissue evidence="13">Roots</tissue>
    </source>
</reference>
<name>A0AAN7GTJ6_9MYRT</name>
<dbReference type="EMBL" id="JAXIOK010000022">
    <property type="protein sequence ID" value="KAK4743759.1"/>
    <property type="molecule type" value="Genomic_DNA"/>
</dbReference>
<keyword evidence="6" id="KW-0238">DNA-binding</keyword>
<dbReference type="InterPro" id="IPR036388">
    <property type="entry name" value="WH-like_DNA-bd_sf"/>
</dbReference>
<comment type="caution">
    <text evidence="13">The sequence shown here is derived from an EMBL/GenBank/DDBJ whole genome shotgun (WGS) entry which is preliminary data.</text>
</comment>
<evidence type="ECO:0000256" key="6">
    <source>
        <dbReference type="ARBA" id="ARBA00023125"/>
    </source>
</evidence>
<dbReference type="SMART" id="SM00415">
    <property type="entry name" value="HSF"/>
    <property type="match status" value="1"/>
</dbReference>
<dbReference type="Gene3D" id="1.10.10.10">
    <property type="entry name" value="Winged helix-like DNA-binding domain superfamily/Winged helix DNA-binding domain"/>
    <property type="match status" value="1"/>
</dbReference>
<dbReference type="InterPro" id="IPR000232">
    <property type="entry name" value="HSF_DNA-bd"/>
</dbReference>
<evidence type="ECO:0000256" key="1">
    <source>
        <dbReference type="ARBA" id="ARBA00004123"/>
    </source>
</evidence>
<feature type="region of interest" description="Disordered" evidence="11">
    <location>
        <begin position="108"/>
        <end position="129"/>
    </location>
</feature>
<evidence type="ECO:0000256" key="11">
    <source>
        <dbReference type="SAM" id="MobiDB-lite"/>
    </source>
</evidence>
<evidence type="ECO:0000256" key="2">
    <source>
        <dbReference type="ARBA" id="ARBA00011233"/>
    </source>
</evidence>
<dbReference type="SUPFAM" id="SSF46785">
    <property type="entry name" value="Winged helix' DNA-binding domain"/>
    <property type="match status" value="1"/>
</dbReference>
<keyword evidence="7" id="KW-0804">Transcription</keyword>
<dbReference type="PANTHER" id="PTHR10015:SF161">
    <property type="entry name" value="HEAT STRESS TRANSCRIPTION FACTOR A-4A"/>
    <property type="match status" value="1"/>
</dbReference>
<dbReference type="PANTHER" id="PTHR10015">
    <property type="entry name" value="HEAT SHOCK TRANSCRIPTION FACTOR"/>
    <property type="match status" value="1"/>
</dbReference>
<dbReference type="GO" id="GO:0005634">
    <property type="term" value="C:nucleus"/>
    <property type="evidence" value="ECO:0007669"/>
    <property type="project" value="UniProtKB-SubCell"/>
</dbReference>
<organism evidence="13 14">
    <name type="scientific">Trapa incisa</name>
    <dbReference type="NCBI Taxonomy" id="236973"/>
    <lineage>
        <taxon>Eukaryota</taxon>
        <taxon>Viridiplantae</taxon>
        <taxon>Streptophyta</taxon>
        <taxon>Embryophyta</taxon>
        <taxon>Tracheophyta</taxon>
        <taxon>Spermatophyta</taxon>
        <taxon>Magnoliopsida</taxon>
        <taxon>eudicotyledons</taxon>
        <taxon>Gunneridae</taxon>
        <taxon>Pentapetalae</taxon>
        <taxon>rosids</taxon>
        <taxon>malvids</taxon>
        <taxon>Myrtales</taxon>
        <taxon>Lythraceae</taxon>
        <taxon>Trapa</taxon>
    </lineage>
</organism>
<evidence type="ECO:0000256" key="4">
    <source>
        <dbReference type="ARBA" id="ARBA00023015"/>
    </source>
</evidence>
<evidence type="ECO:0000256" key="5">
    <source>
        <dbReference type="ARBA" id="ARBA00023016"/>
    </source>
</evidence>
<keyword evidence="8" id="KW-0539">Nucleus</keyword>
<evidence type="ECO:0000313" key="13">
    <source>
        <dbReference type="EMBL" id="KAK4743759.1"/>
    </source>
</evidence>
<proteinExistence type="inferred from homology"/>
<keyword evidence="5" id="KW-0346">Stress response</keyword>
<evidence type="ECO:0000259" key="12">
    <source>
        <dbReference type="PROSITE" id="PS00434"/>
    </source>
</evidence>
<keyword evidence="3" id="KW-0597">Phosphoprotein</keyword>
<comment type="similarity">
    <text evidence="9">Belongs to the HSF family.</text>
</comment>
<dbReference type="GO" id="GO:0006357">
    <property type="term" value="P:regulation of transcription by RNA polymerase II"/>
    <property type="evidence" value="ECO:0007669"/>
    <property type="project" value="TreeGrafter"/>
</dbReference>
<dbReference type="GO" id="GO:0000978">
    <property type="term" value="F:RNA polymerase II cis-regulatory region sequence-specific DNA binding"/>
    <property type="evidence" value="ECO:0007669"/>
    <property type="project" value="TreeGrafter"/>
</dbReference>
<dbReference type="InterPro" id="IPR036390">
    <property type="entry name" value="WH_DNA-bd_sf"/>
</dbReference>
<comment type="subunit">
    <text evidence="2">Homotrimer.</text>
</comment>
<dbReference type="Proteomes" id="UP001345219">
    <property type="component" value="Chromosome 9"/>
</dbReference>
<gene>
    <name evidence="13" type="ORF">SAY87_010071</name>
</gene>